<gene>
    <name evidence="2" type="ORF">KLO01_24440</name>
</gene>
<accession>A0A512T2E2</accession>
<keyword evidence="3" id="KW-1185">Reference proteome</keyword>
<sequence length="74" mass="7653">MAGRQHRDLGRLVTDPRRGHPGDGDLRLPTPGGLTTRTGSHADGATSVPDTTNPATLMGGGVRRVTRVVGVSDP</sequence>
<feature type="compositionally biased region" description="Low complexity" evidence="1">
    <location>
        <begin position="27"/>
        <end position="39"/>
    </location>
</feature>
<organism evidence="2 3">
    <name type="scientific">Knoellia locipacati</name>
    <dbReference type="NCBI Taxonomy" id="882824"/>
    <lineage>
        <taxon>Bacteria</taxon>
        <taxon>Bacillati</taxon>
        <taxon>Actinomycetota</taxon>
        <taxon>Actinomycetes</taxon>
        <taxon>Micrococcales</taxon>
        <taxon>Intrasporangiaceae</taxon>
        <taxon>Knoellia</taxon>
    </lineage>
</organism>
<evidence type="ECO:0000313" key="2">
    <source>
        <dbReference type="EMBL" id="GEQ14397.1"/>
    </source>
</evidence>
<feature type="compositionally biased region" description="Basic and acidic residues" evidence="1">
    <location>
        <begin position="1"/>
        <end position="26"/>
    </location>
</feature>
<feature type="region of interest" description="Disordered" evidence="1">
    <location>
        <begin position="1"/>
        <end position="74"/>
    </location>
</feature>
<evidence type="ECO:0000313" key="3">
    <source>
        <dbReference type="Proteomes" id="UP000321793"/>
    </source>
</evidence>
<dbReference type="Proteomes" id="UP000321793">
    <property type="component" value="Unassembled WGS sequence"/>
</dbReference>
<dbReference type="AlphaFoldDB" id="A0A512T2E2"/>
<proteinExistence type="predicted"/>
<protein>
    <submittedName>
        <fullName evidence="2">Uncharacterized protein</fullName>
    </submittedName>
</protein>
<reference evidence="2 3" key="1">
    <citation type="submission" date="2019-07" db="EMBL/GenBank/DDBJ databases">
        <title>Whole genome shotgun sequence of Knoellia locipacati NBRC 109775.</title>
        <authorList>
            <person name="Hosoyama A."/>
            <person name="Uohara A."/>
            <person name="Ohji S."/>
            <person name="Ichikawa N."/>
        </authorList>
    </citation>
    <scope>NUCLEOTIDE SEQUENCE [LARGE SCALE GENOMIC DNA]</scope>
    <source>
        <strain evidence="2 3">NBRC 109775</strain>
    </source>
</reference>
<name>A0A512T2E2_9MICO</name>
<comment type="caution">
    <text evidence="2">The sequence shown here is derived from an EMBL/GenBank/DDBJ whole genome shotgun (WGS) entry which is preliminary data.</text>
</comment>
<evidence type="ECO:0000256" key="1">
    <source>
        <dbReference type="SAM" id="MobiDB-lite"/>
    </source>
</evidence>
<dbReference type="EMBL" id="BKBA01000009">
    <property type="protein sequence ID" value="GEQ14397.1"/>
    <property type="molecule type" value="Genomic_DNA"/>
</dbReference>